<reference evidence="4" key="2">
    <citation type="submission" date="2023-06" db="EMBL/GenBank/DDBJ databases">
        <authorList>
            <person name="Ma L."/>
            <person name="Liu K.-W."/>
            <person name="Li Z."/>
            <person name="Hsiao Y.-Y."/>
            <person name="Qi Y."/>
            <person name="Fu T."/>
            <person name="Tang G."/>
            <person name="Zhang D."/>
            <person name="Sun W.-H."/>
            <person name="Liu D.-K."/>
            <person name="Li Y."/>
            <person name="Chen G.-Z."/>
            <person name="Liu X.-D."/>
            <person name="Liao X.-Y."/>
            <person name="Jiang Y.-T."/>
            <person name="Yu X."/>
            <person name="Hao Y."/>
            <person name="Huang J."/>
            <person name="Zhao X.-W."/>
            <person name="Ke S."/>
            <person name="Chen Y.-Y."/>
            <person name="Wu W.-L."/>
            <person name="Hsu J.-L."/>
            <person name="Lin Y.-F."/>
            <person name="Huang M.-D."/>
            <person name="Li C.-Y."/>
            <person name="Huang L."/>
            <person name="Wang Z.-W."/>
            <person name="Zhao X."/>
            <person name="Zhong W.-Y."/>
            <person name="Peng D.-H."/>
            <person name="Ahmad S."/>
            <person name="Lan S."/>
            <person name="Zhang J.-S."/>
            <person name="Tsai W.-C."/>
            <person name="Van De Peer Y."/>
            <person name="Liu Z.-J."/>
        </authorList>
    </citation>
    <scope>NUCLEOTIDE SEQUENCE</scope>
    <source>
        <strain evidence="4">SCP</strain>
        <tissue evidence="4">Leaves</tissue>
    </source>
</reference>
<dbReference type="Gene3D" id="6.10.250.160">
    <property type="match status" value="1"/>
</dbReference>
<dbReference type="PANTHER" id="PTHR45849">
    <property type="entry name" value="FACT COMPLEX SUBUNIT SSRP1"/>
    <property type="match status" value="1"/>
</dbReference>
<feature type="region of interest" description="Disordered" evidence="1">
    <location>
        <begin position="153"/>
        <end position="185"/>
    </location>
</feature>
<dbReference type="EMBL" id="JAUJYN010000012">
    <property type="protein sequence ID" value="KAK1259696.1"/>
    <property type="molecule type" value="Genomic_DNA"/>
</dbReference>
<feature type="domain" description="FACT complex subunit SSRP1/POB3 N-terminal PH" evidence="3">
    <location>
        <begin position="5"/>
        <end position="57"/>
    </location>
</feature>
<protein>
    <submittedName>
        <fullName evidence="4">Uncharacterized protein</fullName>
    </submittedName>
</protein>
<dbReference type="Gene3D" id="2.30.29.220">
    <property type="entry name" value="Structure-specific recognition protein (SSRP1)"/>
    <property type="match status" value="1"/>
</dbReference>
<gene>
    <name evidence="4" type="ORF">QJS04_geneDACA005443</name>
</gene>
<dbReference type="InterPro" id="IPR050454">
    <property type="entry name" value="RTT106/SSRP1_HistChap/FACT"/>
</dbReference>
<comment type="caution">
    <text evidence="4">The sequence shown here is derived from an EMBL/GenBank/DDBJ whole genome shotgun (WGS) entry which is preliminary data.</text>
</comment>
<dbReference type="GO" id="GO:0031491">
    <property type="term" value="F:nucleosome binding"/>
    <property type="evidence" value="ECO:0007669"/>
    <property type="project" value="TreeGrafter"/>
</dbReference>
<dbReference type="Pfam" id="PF03531">
    <property type="entry name" value="SSrecog"/>
    <property type="match status" value="1"/>
</dbReference>
<dbReference type="AlphaFoldDB" id="A0AAV9A632"/>
<evidence type="ECO:0000313" key="4">
    <source>
        <dbReference type="EMBL" id="KAK1259696.1"/>
    </source>
</evidence>
<evidence type="ECO:0000256" key="1">
    <source>
        <dbReference type="SAM" id="MobiDB-lite"/>
    </source>
</evidence>
<sequence>MVRVGGIEWTNLGGGSTVQIDMVDILSISWLRVHGGSDSSELDVKANSQRLYKFVGFLFAGNSLAFSSESKEAFEIPLMDISTTKVIGQNDVAVNFHTDDTTSDTDALVSLTFHVPDDNPQFGGHKTQSVAKVFQRSITANKASADFKKELVDVTKAPHSEDDDEDSKDSKTKALPPQPHHHLSHDDLQSFMFSPVKESIVFLETTHRYMIDKITYGNTDDLSKSSHAAHSHPLLPSQLKMRNPKTQTSALCDPGE</sequence>
<dbReference type="PANTHER" id="PTHR45849:SF1">
    <property type="entry name" value="FACT COMPLEX SUBUNIT SSRP1"/>
    <property type="match status" value="1"/>
</dbReference>
<name>A0AAV9A632_ACOGR</name>
<dbReference type="InterPro" id="IPR038167">
    <property type="entry name" value="SSRP1_sf"/>
</dbReference>
<organism evidence="4 5">
    <name type="scientific">Acorus gramineus</name>
    <name type="common">Dwarf sweet flag</name>
    <dbReference type="NCBI Taxonomy" id="55184"/>
    <lineage>
        <taxon>Eukaryota</taxon>
        <taxon>Viridiplantae</taxon>
        <taxon>Streptophyta</taxon>
        <taxon>Embryophyta</taxon>
        <taxon>Tracheophyta</taxon>
        <taxon>Spermatophyta</taxon>
        <taxon>Magnoliopsida</taxon>
        <taxon>Liliopsida</taxon>
        <taxon>Acoraceae</taxon>
        <taxon>Acorus</taxon>
    </lineage>
</organism>
<keyword evidence="5" id="KW-1185">Reference proteome</keyword>
<dbReference type="Proteomes" id="UP001179952">
    <property type="component" value="Unassembled WGS sequence"/>
</dbReference>
<dbReference type="Pfam" id="PF17292">
    <property type="entry name" value="POB3_N"/>
    <property type="match status" value="1"/>
</dbReference>
<dbReference type="InterPro" id="IPR035417">
    <property type="entry name" value="SSRP1/POB3_N"/>
</dbReference>
<feature type="domain" description="SSRP1 dimerization" evidence="2">
    <location>
        <begin position="59"/>
        <end position="117"/>
    </location>
</feature>
<dbReference type="GO" id="GO:0042393">
    <property type="term" value="F:histone binding"/>
    <property type="evidence" value="ECO:0007669"/>
    <property type="project" value="TreeGrafter"/>
</dbReference>
<dbReference type="InterPro" id="IPR024954">
    <property type="entry name" value="SSRP1_DD"/>
</dbReference>
<evidence type="ECO:0000259" key="3">
    <source>
        <dbReference type="Pfam" id="PF17292"/>
    </source>
</evidence>
<evidence type="ECO:0000313" key="5">
    <source>
        <dbReference type="Proteomes" id="UP001179952"/>
    </source>
</evidence>
<reference evidence="4" key="1">
    <citation type="journal article" date="2023" name="Nat. Commun.">
        <title>Diploid and tetraploid genomes of Acorus and the evolution of monocots.</title>
        <authorList>
            <person name="Ma L."/>
            <person name="Liu K.W."/>
            <person name="Li Z."/>
            <person name="Hsiao Y.Y."/>
            <person name="Qi Y."/>
            <person name="Fu T."/>
            <person name="Tang G.D."/>
            <person name="Zhang D."/>
            <person name="Sun W.H."/>
            <person name="Liu D.K."/>
            <person name="Li Y."/>
            <person name="Chen G.Z."/>
            <person name="Liu X.D."/>
            <person name="Liao X.Y."/>
            <person name="Jiang Y.T."/>
            <person name="Yu X."/>
            <person name="Hao Y."/>
            <person name="Huang J."/>
            <person name="Zhao X.W."/>
            <person name="Ke S."/>
            <person name="Chen Y.Y."/>
            <person name="Wu W.L."/>
            <person name="Hsu J.L."/>
            <person name="Lin Y.F."/>
            <person name="Huang M.D."/>
            <person name="Li C.Y."/>
            <person name="Huang L."/>
            <person name="Wang Z.W."/>
            <person name="Zhao X."/>
            <person name="Zhong W.Y."/>
            <person name="Peng D.H."/>
            <person name="Ahmad S."/>
            <person name="Lan S."/>
            <person name="Zhang J.S."/>
            <person name="Tsai W.C."/>
            <person name="Van de Peer Y."/>
            <person name="Liu Z.J."/>
        </authorList>
    </citation>
    <scope>NUCLEOTIDE SEQUENCE</scope>
    <source>
        <strain evidence="4">SCP</strain>
    </source>
</reference>
<dbReference type="GO" id="GO:0035101">
    <property type="term" value="C:FACT complex"/>
    <property type="evidence" value="ECO:0007669"/>
    <property type="project" value="TreeGrafter"/>
</dbReference>
<proteinExistence type="predicted"/>
<accession>A0AAV9A632</accession>
<evidence type="ECO:0000259" key="2">
    <source>
        <dbReference type="Pfam" id="PF03531"/>
    </source>
</evidence>
<feature type="region of interest" description="Disordered" evidence="1">
    <location>
        <begin position="222"/>
        <end position="256"/>
    </location>
</feature>